<name>I7IV81_9LACO</name>
<proteinExistence type="predicted"/>
<keyword evidence="2" id="KW-1185">Reference proteome</keyword>
<comment type="caution">
    <text evidence="1">The sequence shown here is derived from an EMBL/GenBank/DDBJ whole genome shotgun (WGS) entry which is preliminary data.</text>
</comment>
<protein>
    <submittedName>
        <fullName evidence="1">Uncharacterized protein</fullName>
    </submittedName>
</protein>
<gene>
    <name evidence="1" type="ORF">BN55_03465</name>
</gene>
<dbReference type="Proteomes" id="UP000009320">
    <property type="component" value="Unassembled WGS sequence"/>
</dbReference>
<dbReference type="PATRIC" id="fig|1423758.3.peg.256"/>
<dbReference type="AlphaFoldDB" id="I7IV81"/>
<dbReference type="RefSeq" id="WP_008469570.1">
    <property type="nucleotide sequence ID" value="NZ_AYZP01000001.1"/>
</dbReference>
<sequence>MNTINKKDLLTFKKMLKNKVKSQKQQKLINFNPVKIRLSKAKNNPRKERFN</sequence>
<evidence type="ECO:0000313" key="1">
    <source>
        <dbReference type="EMBL" id="CCI80983.1"/>
    </source>
</evidence>
<accession>I7IV81</accession>
<reference evidence="1 2" key="1">
    <citation type="submission" date="2012-06" db="EMBL/GenBank/DDBJ databases">
        <title>Draft Genome Sequence of Lactobacillus hominis Strain CRBIP 24.179T, isolated from human intestine.</title>
        <authorList>
            <person name="Cousin S."/>
            <person name="Ma L."/>
            <person name="Bizet C."/>
            <person name="Loux V."/>
            <person name="Bouchier C."/>
            <person name="Clermont D."/>
            <person name="Creno S."/>
        </authorList>
    </citation>
    <scope>NUCLEOTIDE SEQUENCE [LARGE SCALE GENOMIC DNA]</scope>
    <source>
        <strain evidence="2">CRBIP 24.179T</strain>
    </source>
</reference>
<organism evidence="1 2">
    <name type="scientific">Lactobacillus hominis DSM 23910 = CRBIP 24.179</name>
    <dbReference type="NCBI Taxonomy" id="1423758"/>
    <lineage>
        <taxon>Bacteria</taxon>
        <taxon>Bacillati</taxon>
        <taxon>Bacillota</taxon>
        <taxon>Bacilli</taxon>
        <taxon>Lactobacillales</taxon>
        <taxon>Lactobacillaceae</taxon>
        <taxon>Lactobacillus</taxon>
    </lineage>
</organism>
<dbReference type="EMBL" id="CAKE01000001">
    <property type="protein sequence ID" value="CCI80983.1"/>
    <property type="molecule type" value="Genomic_DNA"/>
</dbReference>
<dbReference type="GeneID" id="82848060"/>
<evidence type="ECO:0000313" key="2">
    <source>
        <dbReference type="Proteomes" id="UP000009320"/>
    </source>
</evidence>